<organism evidence="2">
    <name type="scientific">Fagus sylvatica</name>
    <name type="common">Beechnut</name>
    <dbReference type="NCBI Taxonomy" id="28930"/>
    <lineage>
        <taxon>Eukaryota</taxon>
        <taxon>Viridiplantae</taxon>
        <taxon>Streptophyta</taxon>
        <taxon>Embryophyta</taxon>
        <taxon>Tracheophyta</taxon>
        <taxon>Spermatophyta</taxon>
        <taxon>Magnoliopsida</taxon>
        <taxon>eudicotyledons</taxon>
        <taxon>Gunneridae</taxon>
        <taxon>Pentapetalae</taxon>
        <taxon>rosids</taxon>
        <taxon>fabids</taxon>
        <taxon>Fagales</taxon>
        <taxon>Fagaceae</taxon>
        <taxon>Fagus</taxon>
    </lineage>
</organism>
<sequence>MVSKTNLVENQEFRKDFRNGGGVPTTTTRGQEPFKNSLTKERDNGTGGSDVMQLCTNITGPSEIRQETSNEPTTYKPDLGKNQLTTHKAEETCIEEASMEETAKADQQGQLNGDLGQATIRYRGMGAEELKIDVGGADSMGKDKVDPISEKVLNPVIRVKQEGQRNEKNEGILGGSGENVVGFGKREALKDITRRDERAHPKWKLLEKLILMQTNENDNNKDGCAAGGGGNGGRGGAAVAIRIISWNCRGLGNQFAVRSLCQLVKNEGPKVLFLMETKLDSVGMVRQMFKSDSIGPSHLPHGQSGFLIAQSTIYQHPHLIISQLLLRWGSQREVWGGEVGVIISLRRSGLRSQNVRKSFEVLGNKIVLMAAQCTA</sequence>
<name>A0A2N9HUR9_FAGSY</name>
<proteinExistence type="predicted"/>
<evidence type="ECO:0008006" key="3">
    <source>
        <dbReference type="Google" id="ProtNLM"/>
    </source>
</evidence>
<reference evidence="2" key="1">
    <citation type="submission" date="2018-02" db="EMBL/GenBank/DDBJ databases">
        <authorList>
            <person name="Cohen D.B."/>
            <person name="Kent A.D."/>
        </authorList>
    </citation>
    <scope>NUCLEOTIDE SEQUENCE</scope>
</reference>
<evidence type="ECO:0000313" key="2">
    <source>
        <dbReference type="EMBL" id="SPD15510.1"/>
    </source>
</evidence>
<protein>
    <recommendedName>
        <fullName evidence="3">Endonuclease/exonuclease/phosphatase domain-containing protein</fullName>
    </recommendedName>
</protein>
<feature type="region of interest" description="Disordered" evidence="1">
    <location>
        <begin position="16"/>
        <end position="51"/>
    </location>
</feature>
<feature type="compositionally biased region" description="Polar residues" evidence="1">
    <location>
        <begin position="24"/>
        <end position="37"/>
    </location>
</feature>
<dbReference type="Gene3D" id="3.60.10.10">
    <property type="entry name" value="Endonuclease/exonuclease/phosphatase"/>
    <property type="match status" value="1"/>
</dbReference>
<evidence type="ECO:0000256" key="1">
    <source>
        <dbReference type="SAM" id="MobiDB-lite"/>
    </source>
</evidence>
<accession>A0A2N9HUR9</accession>
<dbReference type="InterPro" id="IPR036691">
    <property type="entry name" value="Endo/exonu/phosph_ase_sf"/>
</dbReference>
<dbReference type="EMBL" id="OIVN01004112">
    <property type="protein sequence ID" value="SPD15510.1"/>
    <property type="molecule type" value="Genomic_DNA"/>
</dbReference>
<dbReference type="AlphaFoldDB" id="A0A2N9HUR9"/>
<dbReference type="SUPFAM" id="SSF56219">
    <property type="entry name" value="DNase I-like"/>
    <property type="match status" value="1"/>
</dbReference>
<gene>
    <name evidence="2" type="ORF">FSB_LOCUS43392</name>
</gene>